<reference evidence="1" key="2">
    <citation type="submission" date="2018-03" db="EMBL/GenBank/DDBJ databases">
        <title>The Triticum urartu genome reveals the dynamic nature of wheat genome evolution.</title>
        <authorList>
            <person name="Ling H."/>
            <person name="Ma B."/>
            <person name="Shi X."/>
            <person name="Liu H."/>
            <person name="Dong L."/>
            <person name="Sun H."/>
            <person name="Cao Y."/>
            <person name="Gao Q."/>
            <person name="Zheng S."/>
            <person name="Li Y."/>
            <person name="Yu Y."/>
            <person name="Du H."/>
            <person name="Qi M."/>
            <person name="Li Y."/>
            <person name="Yu H."/>
            <person name="Cui Y."/>
            <person name="Wang N."/>
            <person name="Chen C."/>
            <person name="Wu H."/>
            <person name="Zhao Y."/>
            <person name="Zhang J."/>
            <person name="Li Y."/>
            <person name="Zhou W."/>
            <person name="Zhang B."/>
            <person name="Hu W."/>
            <person name="Eijk M."/>
            <person name="Tang J."/>
            <person name="Witsenboer H."/>
            <person name="Zhao S."/>
            <person name="Li Z."/>
            <person name="Zhang A."/>
            <person name="Wang D."/>
            <person name="Liang C."/>
        </authorList>
    </citation>
    <scope>NUCLEOTIDE SEQUENCE [LARGE SCALE GENOMIC DNA]</scope>
    <source>
        <strain evidence="1">cv. G1812</strain>
    </source>
</reference>
<dbReference type="Gramene" id="TuG1812U0000117700.01.T01">
    <property type="protein sequence ID" value="TuG1812U0000117700.01.T01"/>
    <property type="gene ID" value="TuG1812U0000117700.01"/>
</dbReference>
<dbReference type="AlphaFoldDB" id="A0A8R7VIT0"/>
<keyword evidence="2" id="KW-1185">Reference proteome</keyword>
<dbReference type="Gramene" id="TuG1812U0000294600.01.T01">
    <property type="protein sequence ID" value="TuG1812U0000294600.01.T01"/>
    <property type="gene ID" value="TuG1812U0000294600.01"/>
</dbReference>
<accession>A0A8R7VIT0</accession>
<evidence type="ECO:0000313" key="2">
    <source>
        <dbReference type="Proteomes" id="UP000015106"/>
    </source>
</evidence>
<proteinExistence type="predicted"/>
<dbReference type="Proteomes" id="UP000015106">
    <property type="component" value="Chromosome 6"/>
</dbReference>
<dbReference type="EnsemblPlants" id="TuG1812U0000117700.01.T01">
    <property type="protein sequence ID" value="TuG1812U0000117700.01.T01"/>
    <property type="gene ID" value="TuG1812U0000117700.01"/>
</dbReference>
<reference evidence="2" key="1">
    <citation type="journal article" date="2013" name="Nature">
        <title>Draft genome of the wheat A-genome progenitor Triticum urartu.</title>
        <authorList>
            <person name="Ling H.Q."/>
            <person name="Zhao S."/>
            <person name="Liu D."/>
            <person name="Wang J."/>
            <person name="Sun H."/>
            <person name="Zhang C."/>
            <person name="Fan H."/>
            <person name="Li D."/>
            <person name="Dong L."/>
            <person name="Tao Y."/>
            <person name="Gao C."/>
            <person name="Wu H."/>
            <person name="Li Y."/>
            <person name="Cui Y."/>
            <person name="Guo X."/>
            <person name="Zheng S."/>
            <person name="Wang B."/>
            <person name="Yu K."/>
            <person name="Liang Q."/>
            <person name="Yang W."/>
            <person name="Lou X."/>
            <person name="Chen J."/>
            <person name="Feng M."/>
            <person name="Jian J."/>
            <person name="Zhang X."/>
            <person name="Luo G."/>
            <person name="Jiang Y."/>
            <person name="Liu J."/>
            <person name="Wang Z."/>
            <person name="Sha Y."/>
            <person name="Zhang B."/>
            <person name="Wu H."/>
            <person name="Tang D."/>
            <person name="Shen Q."/>
            <person name="Xue P."/>
            <person name="Zou S."/>
            <person name="Wang X."/>
            <person name="Liu X."/>
            <person name="Wang F."/>
            <person name="Yang Y."/>
            <person name="An X."/>
            <person name="Dong Z."/>
            <person name="Zhang K."/>
            <person name="Zhang X."/>
            <person name="Luo M.C."/>
            <person name="Dvorak J."/>
            <person name="Tong Y."/>
            <person name="Wang J."/>
            <person name="Yang H."/>
            <person name="Li Z."/>
            <person name="Wang D."/>
            <person name="Zhang A."/>
            <person name="Wang J."/>
        </authorList>
    </citation>
    <scope>NUCLEOTIDE SEQUENCE</scope>
    <source>
        <strain evidence="2">cv. G1812</strain>
    </source>
</reference>
<evidence type="ECO:0000313" key="1">
    <source>
        <dbReference type="EnsemblPlants" id="TuG1812U0000117700.01.T01"/>
    </source>
</evidence>
<name>A0A8R7VIT0_TRIUA</name>
<sequence length="106" mass="11926">MHTRPNPHNSHRGFVECPHRLRMLGTHDRLQIPPEVHIVASSSVRSPTPIRSIPAPCVILSSRKYACGNQTKKKKHEVDFIQSQSGDLQFSQGILVLLLTQMPSPR</sequence>
<protein>
    <submittedName>
        <fullName evidence="1">Uncharacterized protein</fullName>
    </submittedName>
</protein>
<dbReference type="EnsemblPlants" id="TuG1812U0000294600.01.T01">
    <property type="protein sequence ID" value="TuG1812U0000294600.01.T01"/>
    <property type="gene ID" value="TuG1812U0000294600.01"/>
</dbReference>
<organism evidence="1 2">
    <name type="scientific">Triticum urartu</name>
    <name type="common">Red wild einkorn</name>
    <name type="synonym">Crithodium urartu</name>
    <dbReference type="NCBI Taxonomy" id="4572"/>
    <lineage>
        <taxon>Eukaryota</taxon>
        <taxon>Viridiplantae</taxon>
        <taxon>Streptophyta</taxon>
        <taxon>Embryophyta</taxon>
        <taxon>Tracheophyta</taxon>
        <taxon>Spermatophyta</taxon>
        <taxon>Magnoliopsida</taxon>
        <taxon>Liliopsida</taxon>
        <taxon>Poales</taxon>
        <taxon>Poaceae</taxon>
        <taxon>BOP clade</taxon>
        <taxon>Pooideae</taxon>
        <taxon>Triticodae</taxon>
        <taxon>Triticeae</taxon>
        <taxon>Triticinae</taxon>
        <taxon>Triticum</taxon>
    </lineage>
</organism>
<reference evidence="1" key="3">
    <citation type="submission" date="2022-06" db="UniProtKB">
        <authorList>
            <consortium name="EnsemblPlants"/>
        </authorList>
    </citation>
    <scope>IDENTIFICATION</scope>
</reference>